<reference evidence="1" key="2">
    <citation type="submission" date="2021-11" db="EMBL/GenBank/DDBJ databases">
        <authorList>
            <person name="Gilroy R."/>
        </authorList>
    </citation>
    <scope>NUCLEOTIDE SEQUENCE</scope>
    <source>
        <strain evidence="1">150</strain>
    </source>
</reference>
<protein>
    <submittedName>
        <fullName evidence="1">DUF1642 domain-containing protein</fullName>
    </submittedName>
</protein>
<organism evidence="1 2">
    <name type="scientific">Enterococcus aquimarinus</name>
    <dbReference type="NCBI Taxonomy" id="328396"/>
    <lineage>
        <taxon>Bacteria</taxon>
        <taxon>Bacillati</taxon>
        <taxon>Bacillota</taxon>
        <taxon>Bacilli</taxon>
        <taxon>Lactobacillales</taxon>
        <taxon>Enterococcaceae</taxon>
        <taxon>Enterococcus</taxon>
    </lineage>
</organism>
<reference evidence="1" key="1">
    <citation type="journal article" date="2021" name="PeerJ">
        <title>Extensive microbial diversity within the chicken gut microbiome revealed by metagenomics and culture.</title>
        <authorList>
            <person name="Gilroy R."/>
            <person name="Ravi A."/>
            <person name="Getino M."/>
            <person name="Pursley I."/>
            <person name="Horton D.L."/>
            <person name="Alikhan N.F."/>
            <person name="Baker D."/>
            <person name="Gharbi K."/>
            <person name="Hall N."/>
            <person name="Watson M."/>
            <person name="Adriaenssens E.M."/>
            <person name="Foster-Nyarko E."/>
            <person name="Jarju S."/>
            <person name="Secka A."/>
            <person name="Antonio M."/>
            <person name="Oren A."/>
            <person name="Chaudhuri R.R."/>
            <person name="La Ragione R."/>
            <person name="Hildebrand F."/>
            <person name="Pallen M.J."/>
        </authorList>
    </citation>
    <scope>NUCLEOTIDE SEQUENCE</scope>
    <source>
        <strain evidence="1">150</strain>
    </source>
</reference>
<accession>A0A9E3ZSQ5</accession>
<evidence type="ECO:0000313" key="2">
    <source>
        <dbReference type="Proteomes" id="UP000813384"/>
    </source>
</evidence>
<comment type="caution">
    <text evidence="1">The sequence shown here is derived from an EMBL/GenBank/DDBJ whole genome shotgun (WGS) entry which is preliminary data.</text>
</comment>
<sequence length="147" mass="17165">MNKVLNKKRYYVMLPFWIPQSNGFYSKEDITLIYHHLARHRKTGLIEPVIKRNHNSSFTNEWQLKFTESEIKAIDEGYLAFAIPVGLADELIEGRDFIYIDADEERRGGRPGFRNIGRPGFQSIDRPGFRNVGEITAIDFMKLKNEE</sequence>
<proteinExistence type="predicted"/>
<dbReference type="InterPro" id="IPR012865">
    <property type="entry name" value="DUF1642"/>
</dbReference>
<dbReference type="Pfam" id="PF07852">
    <property type="entry name" value="DUF1642"/>
    <property type="match status" value="1"/>
</dbReference>
<evidence type="ECO:0000313" key="1">
    <source>
        <dbReference type="EMBL" id="MCC9273710.1"/>
    </source>
</evidence>
<name>A0A9E3ZSQ5_9ENTE</name>
<dbReference type="EMBL" id="JAJJVO010000081">
    <property type="protein sequence ID" value="MCC9273710.1"/>
    <property type="molecule type" value="Genomic_DNA"/>
</dbReference>
<dbReference type="AlphaFoldDB" id="A0A9E3ZSQ5"/>
<gene>
    <name evidence="1" type="ORF">K8V42_05405</name>
</gene>
<dbReference type="Proteomes" id="UP000813384">
    <property type="component" value="Unassembled WGS sequence"/>
</dbReference>